<comment type="caution">
    <text evidence="2">The sequence shown here is derived from an EMBL/GenBank/DDBJ whole genome shotgun (WGS) entry which is preliminary data.</text>
</comment>
<protein>
    <recommendedName>
        <fullName evidence="4">BCL2 interacting protein 5</fullName>
    </recommendedName>
</protein>
<feature type="compositionally biased region" description="Basic and acidic residues" evidence="1">
    <location>
        <begin position="171"/>
        <end position="199"/>
    </location>
</feature>
<feature type="compositionally biased region" description="Basic residues" evidence="1">
    <location>
        <begin position="1"/>
        <end position="16"/>
    </location>
</feature>
<feature type="region of interest" description="Disordered" evidence="1">
    <location>
        <begin position="118"/>
        <end position="209"/>
    </location>
</feature>
<dbReference type="PANTHER" id="PTHR22435">
    <property type="entry name" value="CHROMOSOME 6 OPEN READING FRAME 222"/>
    <property type="match status" value="1"/>
</dbReference>
<feature type="region of interest" description="Disordered" evidence="1">
    <location>
        <begin position="307"/>
        <end position="384"/>
    </location>
</feature>
<dbReference type="PANTHER" id="PTHR22435:SF0">
    <property type="entry name" value="PROTEIN BNIP5"/>
    <property type="match status" value="1"/>
</dbReference>
<accession>A0A5N3W371</accession>
<dbReference type="EMBL" id="VCEB01000022">
    <property type="protein sequence ID" value="KAB0354803.1"/>
    <property type="molecule type" value="Genomic_DNA"/>
</dbReference>
<gene>
    <name evidence="2" type="ORF">FD755_022262</name>
</gene>
<dbReference type="Pfam" id="PF15661">
    <property type="entry name" value="CF222"/>
    <property type="match status" value="1"/>
</dbReference>
<reference evidence="2 3" key="1">
    <citation type="submission" date="2019-06" db="EMBL/GenBank/DDBJ databases">
        <title>Discovery of a novel chromosome fission-fusion reversal in muntjac.</title>
        <authorList>
            <person name="Mudd A.B."/>
            <person name="Bredeson J.V."/>
            <person name="Baum R."/>
            <person name="Hockemeyer D."/>
            <person name="Rokhsar D.S."/>
        </authorList>
    </citation>
    <scope>NUCLEOTIDE SEQUENCE [LARGE SCALE GENOMIC DNA]</scope>
    <source>
        <strain evidence="2">UCam_UCB_Mr</strain>
        <tissue evidence="2">Fibroblast cell line</tissue>
    </source>
</reference>
<evidence type="ECO:0000313" key="3">
    <source>
        <dbReference type="Proteomes" id="UP000326062"/>
    </source>
</evidence>
<feature type="compositionally biased region" description="Basic and acidic residues" evidence="1">
    <location>
        <begin position="119"/>
        <end position="137"/>
    </location>
</feature>
<dbReference type="AlphaFoldDB" id="A0A5N3W371"/>
<proteinExistence type="predicted"/>
<feature type="compositionally biased region" description="Basic and acidic residues" evidence="1">
    <location>
        <begin position="79"/>
        <end position="99"/>
    </location>
</feature>
<organism evidence="2 3">
    <name type="scientific">Muntiacus reevesi</name>
    <name type="common">Reeves' muntjac</name>
    <name type="synonym">Cervus reevesi</name>
    <dbReference type="NCBI Taxonomy" id="9886"/>
    <lineage>
        <taxon>Eukaryota</taxon>
        <taxon>Metazoa</taxon>
        <taxon>Chordata</taxon>
        <taxon>Craniata</taxon>
        <taxon>Vertebrata</taxon>
        <taxon>Euteleostomi</taxon>
        <taxon>Mammalia</taxon>
        <taxon>Eutheria</taxon>
        <taxon>Laurasiatheria</taxon>
        <taxon>Artiodactyla</taxon>
        <taxon>Ruminantia</taxon>
        <taxon>Pecora</taxon>
        <taxon>Cervidae</taxon>
        <taxon>Muntiacinae</taxon>
        <taxon>Muntiacus</taxon>
    </lineage>
</organism>
<feature type="region of interest" description="Disordered" evidence="1">
    <location>
        <begin position="1"/>
        <end position="104"/>
    </location>
</feature>
<dbReference type="InterPro" id="IPR031362">
    <property type="entry name" value="BNIP5"/>
</dbReference>
<evidence type="ECO:0008006" key="4">
    <source>
        <dbReference type="Google" id="ProtNLM"/>
    </source>
</evidence>
<name>A0A5N3W371_MUNRE</name>
<sequence>MEPPRGPRKPLSWRRAKSLDRLQNTQKDSESWDCQGPSPPTGPFREGLCRAASDGTRCLKRPVPSAEAQDTTAAAPSPEETKDLLSEQRPLQDAKKDKAQWQAPQGWLRFVVNLFFRTGPEEPKEKTNKKAKGKEGPPEPAETPESPGEPAPRKKPYSKKASRKKHSQRKHGVEEAKGARDQEAEGQEAKAAEASRGEGADLGPAARGGEDSDLHQFLLLEGGGTGVWKVSFQATGQSAGRAAQKARYCYDIIIQKIVQLLQKVGDQWEEEQHQALHSVVTRRNAGPAVKKKSQEKMSSLKRAFSFKKYSSEEPRRTGAAHVPSPESRPPRRPNFLPLCVGGHRPSSSSLPGVEEPEVQEAPPTDGGEPSPFELCTPAESGGADEDLQQDRATEFKEFIQKIIALLQDAEEQCGDKQLQVQEPEVAVENLAPACRKKSQERKSNFRKAFYKKHSSKDPKRVGAAGAASPDSRPPRKPSFLPLCVGGRWPSVSSNSDLEDLEFQGSPSTEGEPVGAPEAPSQARSHKPEGGPQLDGANESKELIIQELVTLLQEVDGQLGEQIKRHPSFKKFFYKPSVSSLRKLAATLRSQGAPTTESQRTYPFVFGLGNQCAGNNYHTVVSLTGLHYRRSSYGQFPYEEAQQMTSLQNLTTSKVQKLLSEIVILRQLNVLFMLDK</sequence>
<dbReference type="Proteomes" id="UP000326062">
    <property type="component" value="Chromosome 22"/>
</dbReference>
<feature type="region of interest" description="Disordered" evidence="1">
    <location>
        <begin position="449"/>
        <end position="535"/>
    </location>
</feature>
<keyword evidence="3" id="KW-1185">Reference proteome</keyword>
<evidence type="ECO:0000256" key="1">
    <source>
        <dbReference type="SAM" id="MobiDB-lite"/>
    </source>
</evidence>
<evidence type="ECO:0000313" key="2">
    <source>
        <dbReference type="EMBL" id="KAB0354803.1"/>
    </source>
</evidence>
<feature type="compositionally biased region" description="Basic residues" evidence="1">
    <location>
        <begin position="153"/>
        <end position="170"/>
    </location>
</feature>